<dbReference type="FunFam" id="4.10.410.10:FF:000020">
    <property type="entry name" value="Collagen, type VI, alpha 3"/>
    <property type="match status" value="1"/>
</dbReference>
<dbReference type="VEuPathDB" id="VectorBase:GAUT022209"/>
<sequence>MKLFKILLVAIAALISLTTAVVALKDAVCGLPDSVNGFGELECRAHFVLWSYRASANRCVRFVYGGCGGNRNQFPTQRECENKCKN</sequence>
<dbReference type="GO" id="GO:0004867">
    <property type="term" value="F:serine-type endopeptidase inhibitor activity"/>
    <property type="evidence" value="ECO:0007669"/>
    <property type="project" value="UniProtKB-KW"/>
</dbReference>
<dbReference type="Pfam" id="PF00014">
    <property type="entry name" value="Kunitz_BPTI"/>
    <property type="match status" value="1"/>
</dbReference>
<feature type="signal peptide" evidence="4">
    <location>
        <begin position="1"/>
        <end position="23"/>
    </location>
</feature>
<dbReference type="PROSITE" id="PS50279">
    <property type="entry name" value="BPTI_KUNITZ_2"/>
    <property type="match status" value="1"/>
</dbReference>
<feature type="domain" description="BPTI/Kunitz inhibitor" evidence="5">
    <location>
        <begin position="29"/>
        <end position="84"/>
    </location>
</feature>
<evidence type="ECO:0000256" key="4">
    <source>
        <dbReference type="SAM" id="SignalP"/>
    </source>
</evidence>
<evidence type="ECO:0000259" key="5">
    <source>
        <dbReference type="PROSITE" id="PS50279"/>
    </source>
</evidence>
<evidence type="ECO:0000256" key="2">
    <source>
        <dbReference type="ARBA" id="ARBA00022900"/>
    </source>
</evidence>
<dbReference type="InterPro" id="IPR050098">
    <property type="entry name" value="TFPI/VKTCI-like"/>
</dbReference>
<dbReference type="STRING" id="7395.A0A1A9V0X2"/>
<accession>A0A1A9V0X2</accession>
<dbReference type="PROSITE" id="PS00280">
    <property type="entry name" value="BPTI_KUNITZ_1"/>
    <property type="match status" value="1"/>
</dbReference>
<proteinExistence type="predicted"/>
<evidence type="ECO:0000313" key="6">
    <source>
        <dbReference type="EnsemblMetazoa" id="GAUT022209-PA"/>
    </source>
</evidence>
<organism evidence="6 7">
    <name type="scientific">Glossina austeni</name>
    <name type="common">Savannah tsetse fly</name>
    <dbReference type="NCBI Taxonomy" id="7395"/>
    <lineage>
        <taxon>Eukaryota</taxon>
        <taxon>Metazoa</taxon>
        <taxon>Ecdysozoa</taxon>
        <taxon>Arthropoda</taxon>
        <taxon>Hexapoda</taxon>
        <taxon>Insecta</taxon>
        <taxon>Pterygota</taxon>
        <taxon>Neoptera</taxon>
        <taxon>Endopterygota</taxon>
        <taxon>Diptera</taxon>
        <taxon>Brachycera</taxon>
        <taxon>Muscomorpha</taxon>
        <taxon>Hippoboscoidea</taxon>
        <taxon>Glossinidae</taxon>
        <taxon>Glossina</taxon>
    </lineage>
</organism>
<dbReference type="PRINTS" id="PR00759">
    <property type="entry name" value="BASICPTASE"/>
</dbReference>
<feature type="chain" id="PRO_5008398947" description="BPTI/Kunitz inhibitor domain-containing protein" evidence="4">
    <location>
        <begin position="24"/>
        <end position="86"/>
    </location>
</feature>
<reference evidence="6" key="1">
    <citation type="submission" date="2020-05" db="UniProtKB">
        <authorList>
            <consortium name="EnsemblMetazoa"/>
        </authorList>
    </citation>
    <scope>IDENTIFICATION</scope>
    <source>
        <strain evidence="6">TTRI</strain>
    </source>
</reference>
<name>A0A1A9V0X2_GLOAU</name>
<dbReference type="GO" id="GO:0005615">
    <property type="term" value="C:extracellular space"/>
    <property type="evidence" value="ECO:0007669"/>
    <property type="project" value="TreeGrafter"/>
</dbReference>
<dbReference type="SUPFAM" id="SSF57362">
    <property type="entry name" value="BPTI-like"/>
    <property type="match status" value="1"/>
</dbReference>
<dbReference type="PANTHER" id="PTHR10083">
    <property type="entry name" value="KUNITZ-TYPE PROTEASE INHIBITOR-RELATED"/>
    <property type="match status" value="1"/>
</dbReference>
<dbReference type="EnsemblMetazoa" id="GAUT022209-RA">
    <property type="protein sequence ID" value="GAUT022209-PA"/>
    <property type="gene ID" value="GAUT022209"/>
</dbReference>
<keyword evidence="7" id="KW-1185">Reference proteome</keyword>
<dbReference type="AlphaFoldDB" id="A0A1A9V0X2"/>
<evidence type="ECO:0000256" key="3">
    <source>
        <dbReference type="ARBA" id="ARBA00023157"/>
    </source>
</evidence>
<keyword evidence="4" id="KW-0732">Signal</keyword>
<dbReference type="InterPro" id="IPR002223">
    <property type="entry name" value="Kunitz_BPTI"/>
</dbReference>
<evidence type="ECO:0000313" key="7">
    <source>
        <dbReference type="Proteomes" id="UP000078200"/>
    </source>
</evidence>
<protein>
    <recommendedName>
        <fullName evidence="5">BPTI/Kunitz inhibitor domain-containing protein</fullName>
    </recommendedName>
</protein>
<evidence type="ECO:0000256" key="1">
    <source>
        <dbReference type="ARBA" id="ARBA00022690"/>
    </source>
</evidence>
<keyword evidence="2" id="KW-0722">Serine protease inhibitor</keyword>
<dbReference type="SMART" id="SM00131">
    <property type="entry name" value="KU"/>
    <property type="match status" value="1"/>
</dbReference>
<dbReference type="Gene3D" id="4.10.410.10">
    <property type="entry name" value="Pancreatic trypsin inhibitor Kunitz domain"/>
    <property type="match status" value="1"/>
</dbReference>
<dbReference type="PANTHER" id="PTHR10083:SF374">
    <property type="entry name" value="BPTI_KUNITZ INHIBITOR DOMAIN-CONTAINING PROTEIN"/>
    <property type="match status" value="1"/>
</dbReference>
<dbReference type="InterPro" id="IPR020901">
    <property type="entry name" value="Prtase_inh_Kunz-CS"/>
</dbReference>
<keyword evidence="3" id="KW-1015">Disulfide bond</keyword>
<dbReference type="InterPro" id="IPR036880">
    <property type="entry name" value="Kunitz_BPTI_sf"/>
</dbReference>
<dbReference type="Proteomes" id="UP000078200">
    <property type="component" value="Unassembled WGS sequence"/>
</dbReference>
<keyword evidence="1" id="KW-0646">Protease inhibitor</keyword>